<reference evidence="1 2" key="1">
    <citation type="submission" date="2020-09" db="EMBL/GenBank/DDBJ databases">
        <title>De no assembly of potato wild relative species, Solanum commersonii.</title>
        <authorList>
            <person name="Cho K."/>
        </authorList>
    </citation>
    <scope>NUCLEOTIDE SEQUENCE [LARGE SCALE GENOMIC DNA]</scope>
    <source>
        <strain evidence="1">LZ3.2</strain>
        <tissue evidence="1">Leaf</tissue>
    </source>
</reference>
<dbReference type="Proteomes" id="UP000824120">
    <property type="component" value="Chromosome 6"/>
</dbReference>
<evidence type="ECO:0008006" key="3">
    <source>
        <dbReference type="Google" id="ProtNLM"/>
    </source>
</evidence>
<gene>
    <name evidence="1" type="ORF">H5410_030296</name>
</gene>
<protein>
    <recommendedName>
        <fullName evidence="3">DUF4283 domain-containing protein</fullName>
    </recommendedName>
</protein>
<accession>A0A9J5YIX3</accession>
<evidence type="ECO:0000313" key="1">
    <source>
        <dbReference type="EMBL" id="KAG5598926.1"/>
    </source>
</evidence>
<sequence>MSGHIQSHWAKPGINKTPMLKNGIVLVRFDSEAGKSVVIQEGIYHFDNKPFIVKASNPNMEFSRDEFLSWWTNTLAGLLIEVEMDYELLDNVWFMNEKEVLEEECNKKTIRDTGGSRRKQATREKWKVSSNSSTECRDNISSNTIEEQYKSEDELTRNLLIGGTILNNWEHK</sequence>
<dbReference type="OrthoDB" id="998627at2759"/>
<keyword evidence="2" id="KW-1185">Reference proteome</keyword>
<evidence type="ECO:0000313" key="2">
    <source>
        <dbReference type="Proteomes" id="UP000824120"/>
    </source>
</evidence>
<dbReference type="AlphaFoldDB" id="A0A9J5YIX3"/>
<name>A0A9J5YIX3_SOLCO</name>
<organism evidence="1 2">
    <name type="scientific">Solanum commersonii</name>
    <name type="common">Commerson's wild potato</name>
    <name type="synonym">Commerson's nightshade</name>
    <dbReference type="NCBI Taxonomy" id="4109"/>
    <lineage>
        <taxon>Eukaryota</taxon>
        <taxon>Viridiplantae</taxon>
        <taxon>Streptophyta</taxon>
        <taxon>Embryophyta</taxon>
        <taxon>Tracheophyta</taxon>
        <taxon>Spermatophyta</taxon>
        <taxon>Magnoliopsida</taxon>
        <taxon>eudicotyledons</taxon>
        <taxon>Gunneridae</taxon>
        <taxon>Pentapetalae</taxon>
        <taxon>asterids</taxon>
        <taxon>lamiids</taxon>
        <taxon>Solanales</taxon>
        <taxon>Solanaceae</taxon>
        <taxon>Solanoideae</taxon>
        <taxon>Solaneae</taxon>
        <taxon>Solanum</taxon>
    </lineage>
</organism>
<proteinExistence type="predicted"/>
<dbReference type="EMBL" id="JACXVP010000006">
    <property type="protein sequence ID" value="KAG5598926.1"/>
    <property type="molecule type" value="Genomic_DNA"/>
</dbReference>
<comment type="caution">
    <text evidence="1">The sequence shown here is derived from an EMBL/GenBank/DDBJ whole genome shotgun (WGS) entry which is preliminary data.</text>
</comment>